<dbReference type="GO" id="GO:0030077">
    <property type="term" value="C:plasma membrane light-harvesting complex"/>
    <property type="evidence" value="ECO:0007669"/>
    <property type="project" value="InterPro"/>
</dbReference>
<feature type="domain" description="DUF2382" evidence="1">
    <location>
        <begin position="118"/>
        <end position="233"/>
    </location>
</feature>
<proteinExistence type="predicted"/>
<dbReference type="SUPFAM" id="SSF50346">
    <property type="entry name" value="PRC-barrel domain"/>
    <property type="match status" value="1"/>
</dbReference>
<protein>
    <submittedName>
        <fullName evidence="2">YsnF/AvaK domain-containing protein</fullName>
    </submittedName>
</protein>
<dbReference type="Pfam" id="PF09557">
    <property type="entry name" value="DUF2382"/>
    <property type="match status" value="1"/>
</dbReference>
<comment type="caution">
    <text evidence="2">The sequence shown here is derived from an EMBL/GenBank/DDBJ whole genome shotgun (WGS) entry which is preliminary data.</text>
</comment>
<reference evidence="2 3" key="1">
    <citation type="submission" date="2020-10" db="EMBL/GenBank/DDBJ databases">
        <title>Ca. Dormibacterota MAGs.</title>
        <authorList>
            <person name="Montgomery K."/>
        </authorList>
    </citation>
    <scope>NUCLEOTIDE SEQUENCE [LARGE SCALE GENOMIC DNA]</scope>
    <source>
        <strain evidence="2">Mitchell_Peninsula_5</strain>
    </source>
</reference>
<dbReference type="AlphaFoldDB" id="A0A934KAP5"/>
<dbReference type="PANTHER" id="PTHR38463">
    <property type="entry name" value="STRESS RESPONSE PROTEIN YSNF"/>
    <property type="match status" value="1"/>
</dbReference>
<evidence type="ECO:0000313" key="3">
    <source>
        <dbReference type="Proteomes" id="UP000614410"/>
    </source>
</evidence>
<sequence>MQQPVRSCLSSDGVMLGSIVGIHRDADTKGARWAVLDSGDAEHRFLVVPIVQAINQGDGLHVPYDAAQVLSAPVLGEPKRMYRSEETALIAHYGLGDGVTRQSSPAPPRPGTEPLLTMIRSEERLSVSTLEWRPYQRLRISKVIRTEEITEVITVRHEELVIEDLPISAVERLEVSFGTARLAANEDIDMVLHREELVIHKRLVPYEHVRVRTVRVTADWPIEASLRKERVDVEREAL</sequence>
<name>A0A934KAP5_9BACT</name>
<evidence type="ECO:0000313" key="2">
    <source>
        <dbReference type="EMBL" id="MBJ7607993.1"/>
    </source>
</evidence>
<dbReference type="PANTHER" id="PTHR38463:SF1">
    <property type="entry name" value="STRESS RESPONSE PROTEIN YSNF"/>
    <property type="match status" value="1"/>
</dbReference>
<dbReference type="Gene3D" id="3.90.50.10">
    <property type="entry name" value="Photosynthetic Reaction Center, subunit H, domain 2"/>
    <property type="match status" value="1"/>
</dbReference>
<dbReference type="InterPro" id="IPR014747">
    <property type="entry name" value="Bac_photo_RC_H_C"/>
</dbReference>
<evidence type="ECO:0000259" key="1">
    <source>
        <dbReference type="Pfam" id="PF09557"/>
    </source>
</evidence>
<organism evidence="2 3">
    <name type="scientific">Candidatus Amunia macphersoniae</name>
    <dbReference type="NCBI Taxonomy" id="3127014"/>
    <lineage>
        <taxon>Bacteria</taxon>
        <taxon>Bacillati</taxon>
        <taxon>Candidatus Dormiibacterota</taxon>
        <taxon>Candidatus Dormibacteria</taxon>
        <taxon>Candidatus Aeolococcales</taxon>
        <taxon>Candidatus Aeolococcaceae</taxon>
        <taxon>Candidatus Amunia</taxon>
    </lineage>
</organism>
<dbReference type="InterPro" id="IPR052967">
    <property type="entry name" value="Stress_Response_Assoc"/>
</dbReference>
<dbReference type="InterPro" id="IPR011033">
    <property type="entry name" value="PRC_barrel-like_sf"/>
</dbReference>
<gene>
    <name evidence="2" type="ORF">JF887_00980</name>
</gene>
<dbReference type="GO" id="GO:0019684">
    <property type="term" value="P:photosynthesis, light reaction"/>
    <property type="evidence" value="ECO:0007669"/>
    <property type="project" value="InterPro"/>
</dbReference>
<accession>A0A934KAP5</accession>
<dbReference type="EMBL" id="JAEKNN010000005">
    <property type="protein sequence ID" value="MBJ7607993.1"/>
    <property type="molecule type" value="Genomic_DNA"/>
</dbReference>
<dbReference type="Proteomes" id="UP000614410">
    <property type="component" value="Unassembled WGS sequence"/>
</dbReference>
<dbReference type="InterPro" id="IPR019060">
    <property type="entry name" value="DUF2382"/>
</dbReference>